<dbReference type="AlphaFoldDB" id="A0A936F153"/>
<dbReference type="Proteomes" id="UP000709959">
    <property type="component" value="Unassembled WGS sequence"/>
</dbReference>
<feature type="chain" id="PRO_5038084454" description="Flagellar hook-length control protein-like C-terminal domain-containing protein" evidence="1">
    <location>
        <begin position="17"/>
        <end position="291"/>
    </location>
</feature>
<evidence type="ECO:0000313" key="2">
    <source>
        <dbReference type="EMBL" id="MBK8572218.1"/>
    </source>
</evidence>
<sequence>MLTPAILGSLRIPASAAPSAPALANALAGQTIEATLEAVLPDGLVLRLADGKQLQAQGSLPFPPGSTLGLRGVPLPEGAGIRLQVVRATPPPSPALLAPLAFGEAAPLLARLQSSAAQTPLGQMLGQLLQAGLAVAEQPEVWSAWLKGSMEALADPGTSPAESAFHRLQAKEGTGWFEIPLPWAPGAEPLRLWIEGEGAPAGVDADTVHRVFLSVPFSSLGEVRLGLEQRSAGLRVRLWLQDPAQAEALGPDLDAELRSLGRPVDLQVLALPPDSPDLRALAGGSPLQAMG</sequence>
<keyword evidence="1" id="KW-0732">Signal</keyword>
<evidence type="ECO:0008006" key="4">
    <source>
        <dbReference type="Google" id="ProtNLM"/>
    </source>
</evidence>
<proteinExistence type="predicted"/>
<comment type="caution">
    <text evidence="2">The sequence shown here is derived from an EMBL/GenBank/DDBJ whole genome shotgun (WGS) entry which is preliminary data.</text>
</comment>
<feature type="signal peptide" evidence="1">
    <location>
        <begin position="1"/>
        <end position="16"/>
    </location>
</feature>
<evidence type="ECO:0000256" key="1">
    <source>
        <dbReference type="SAM" id="SignalP"/>
    </source>
</evidence>
<gene>
    <name evidence="2" type="ORF">IPN91_06125</name>
</gene>
<organism evidence="2 3">
    <name type="scientific">Candidatus Geothrix odensensis</name>
    <dbReference type="NCBI Taxonomy" id="2954440"/>
    <lineage>
        <taxon>Bacteria</taxon>
        <taxon>Pseudomonadati</taxon>
        <taxon>Acidobacteriota</taxon>
        <taxon>Holophagae</taxon>
        <taxon>Holophagales</taxon>
        <taxon>Holophagaceae</taxon>
        <taxon>Geothrix</taxon>
    </lineage>
</organism>
<dbReference type="EMBL" id="JADKCH010000004">
    <property type="protein sequence ID" value="MBK8572218.1"/>
    <property type="molecule type" value="Genomic_DNA"/>
</dbReference>
<reference evidence="2 3" key="1">
    <citation type="submission" date="2020-10" db="EMBL/GenBank/DDBJ databases">
        <title>Connecting structure to function with the recovery of over 1000 high-quality activated sludge metagenome-assembled genomes encoding full-length rRNA genes using long-read sequencing.</title>
        <authorList>
            <person name="Singleton C.M."/>
            <person name="Petriglieri F."/>
            <person name="Kristensen J.M."/>
            <person name="Kirkegaard R.H."/>
            <person name="Michaelsen T.Y."/>
            <person name="Andersen M.H."/>
            <person name="Karst S.M."/>
            <person name="Dueholm M.S."/>
            <person name="Nielsen P.H."/>
            <person name="Albertsen M."/>
        </authorList>
    </citation>
    <scope>NUCLEOTIDE SEQUENCE [LARGE SCALE GENOMIC DNA]</scope>
    <source>
        <strain evidence="2">OdNE_18-Q3-R46-58_MAXAC.008</strain>
    </source>
</reference>
<name>A0A936F153_9BACT</name>
<protein>
    <recommendedName>
        <fullName evidence="4">Flagellar hook-length control protein-like C-terminal domain-containing protein</fullName>
    </recommendedName>
</protein>
<evidence type="ECO:0000313" key="3">
    <source>
        <dbReference type="Proteomes" id="UP000709959"/>
    </source>
</evidence>
<accession>A0A936F153</accession>